<dbReference type="Proteomes" id="UP000704960">
    <property type="component" value="Unassembled WGS sequence"/>
</dbReference>
<keyword evidence="1" id="KW-0472">Membrane</keyword>
<feature type="transmembrane region" description="Helical" evidence="1">
    <location>
        <begin position="93"/>
        <end position="113"/>
    </location>
</feature>
<organism evidence="2 3">
    <name type="scientific">Candidatus Sungiibacteriota bacterium</name>
    <dbReference type="NCBI Taxonomy" id="2750080"/>
    <lineage>
        <taxon>Bacteria</taxon>
        <taxon>Candidatus Sungiibacteriota</taxon>
    </lineage>
</organism>
<dbReference type="AlphaFoldDB" id="A0A932YWV8"/>
<keyword evidence="1" id="KW-1133">Transmembrane helix</keyword>
<name>A0A932YWV8_9BACT</name>
<reference evidence="2" key="1">
    <citation type="submission" date="2020-07" db="EMBL/GenBank/DDBJ databases">
        <title>Huge and variable diversity of episymbiotic CPR bacteria and DPANN archaea in groundwater ecosystems.</title>
        <authorList>
            <person name="He C.Y."/>
            <person name="Keren R."/>
            <person name="Whittaker M."/>
            <person name="Farag I.F."/>
            <person name="Doudna J."/>
            <person name="Cate J.H.D."/>
            <person name="Banfield J.F."/>
        </authorList>
    </citation>
    <scope>NUCLEOTIDE SEQUENCE</scope>
    <source>
        <strain evidence="2">NC_groundwater_1226_Ag_S-0.1um_59_124</strain>
    </source>
</reference>
<evidence type="ECO:0000256" key="1">
    <source>
        <dbReference type="SAM" id="Phobius"/>
    </source>
</evidence>
<accession>A0A932YWV8</accession>
<evidence type="ECO:0000313" key="3">
    <source>
        <dbReference type="Proteomes" id="UP000704960"/>
    </source>
</evidence>
<feature type="transmembrane region" description="Helical" evidence="1">
    <location>
        <begin position="63"/>
        <end position="81"/>
    </location>
</feature>
<dbReference type="EMBL" id="JACQMJ010000008">
    <property type="protein sequence ID" value="MBI4132379.1"/>
    <property type="molecule type" value="Genomic_DNA"/>
</dbReference>
<gene>
    <name evidence="2" type="ORF">HY474_01970</name>
</gene>
<evidence type="ECO:0000313" key="2">
    <source>
        <dbReference type="EMBL" id="MBI4132379.1"/>
    </source>
</evidence>
<comment type="caution">
    <text evidence="2">The sequence shown here is derived from an EMBL/GenBank/DDBJ whole genome shotgun (WGS) entry which is preliminary data.</text>
</comment>
<keyword evidence="1" id="KW-0812">Transmembrane</keyword>
<sequence length="122" mass="12969">MLVVWCVLLTITALAANYAYGLLLVCAGPPAAPQTRNERWFILFLGLQGAVALKVSDWCCNSWGHSLFAIVTLGMLGILLLQGAKRIGGEPAVNAIAIFGVVWWASAMLAISIQPSIASGRE</sequence>
<protein>
    <submittedName>
        <fullName evidence="2">Uncharacterized protein</fullName>
    </submittedName>
</protein>
<proteinExistence type="predicted"/>